<proteinExistence type="predicted"/>
<dbReference type="OrthoDB" id="7477302at2"/>
<dbReference type="PATRIC" id="fig|1219045.3.peg.3873"/>
<dbReference type="eggNOG" id="ENOG5031BHP">
    <property type="taxonomic scope" value="Bacteria"/>
</dbReference>
<dbReference type="EMBL" id="JFZA02000061">
    <property type="protein sequence ID" value="KFG88414.1"/>
    <property type="molecule type" value="Genomic_DNA"/>
</dbReference>
<name>A0A086P4U6_SPHHM</name>
<keyword evidence="1" id="KW-1133">Transmembrane helix</keyword>
<reference evidence="2" key="1">
    <citation type="submission" date="2014-08" db="EMBL/GenBank/DDBJ databases">
        <title>Draft genome sequences of Sphingobium herbicidovorans.</title>
        <authorList>
            <person name="Gan H.M."/>
            <person name="Gan H.Y."/>
            <person name="Savka M.A."/>
        </authorList>
    </citation>
    <scope>NUCLEOTIDE SEQUENCE [LARGE SCALE GENOMIC DNA]</scope>
    <source>
        <strain evidence="2">NBRC 16415</strain>
    </source>
</reference>
<sequence length="108" mass="12131">MRAPPDQKQPRFEFEPDPKLEAFIEARVAAKAEAQAFQWRFRLVTIETMMLGFLVVAAGIALQKPPFLILRAAVMVAAGCFAGGILIIGMTGIADRSAKWLRSWWNRR</sequence>
<accession>A0A086P4U6</accession>
<dbReference type="STRING" id="76947.GCA_002080435_03735"/>
<evidence type="ECO:0000256" key="1">
    <source>
        <dbReference type="SAM" id="Phobius"/>
    </source>
</evidence>
<keyword evidence="1" id="KW-0472">Membrane</keyword>
<keyword evidence="1" id="KW-0812">Transmembrane</keyword>
<evidence type="ECO:0000313" key="2">
    <source>
        <dbReference type="EMBL" id="KFG88414.1"/>
    </source>
</evidence>
<organism evidence="2 3">
    <name type="scientific">Sphingobium herbicidovorans (strain ATCC 700291 / DSM 11019 / CCUG 56400 / KCTC 2939 / LMG 18315 / NBRC 16415 / MH)</name>
    <name type="common">Sphingomonas herbicidovorans</name>
    <dbReference type="NCBI Taxonomy" id="1219045"/>
    <lineage>
        <taxon>Bacteria</taxon>
        <taxon>Pseudomonadati</taxon>
        <taxon>Pseudomonadota</taxon>
        <taxon>Alphaproteobacteria</taxon>
        <taxon>Sphingomonadales</taxon>
        <taxon>Sphingomonadaceae</taxon>
        <taxon>Sphingobium</taxon>
    </lineage>
</organism>
<feature type="transmembrane region" description="Helical" evidence="1">
    <location>
        <begin position="41"/>
        <end position="62"/>
    </location>
</feature>
<dbReference type="RefSeq" id="WP_037469230.1">
    <property type="nucleotide sequence ID" value="NZ_BCZD01000036.1"/>
</dbReference>
<evidence type="ECO:0000313" key="3">
    <source>
        <dbReference type="Proteomes" id="UP000024284"/>
    </source>
</evidence>
<dbReference type="Proteomes" id="UP000024284">
    <property type="component" value="Unassembled WGS sequence"/>
</dbReference>
<gene>
    <name evidence="2" type="ORF">BV98_003814</name>
</gene>
<feature type="transmembrane region" description="Helical" evidence="1">
    <location>
        <begin position="68"/>
        <end position="94"/>
    </location>
</feature>
<dbReference type="AlphaFoldDB" id="A0A086P4U6"/>
<keyword evidence="3" id="KW-1185">Reference proteome</keyword>
<comment type="caution">
    <text evidence="2">The sequence shown here is derived from an EMBL/GenBank/DDBJ whole genome shotgun (WGS) entry which is preliminary data.</text>
</comment>
<protein>
    <submittedName>
        <fullName evidence="2">Uncharacterized protein</fullName>
    </submittedName>
</protein>